<dbReference type="SUPFAM" id="SSF56112">
    <property type="entry name" value="Protein kinase-like (PK-like)"/>
    <property type="match status" value="1"/>
</dbReference>
<evidence type="ECO:0000256" key="7">
    <source>
        <dbReference type="PROSITE-ProRule" id="PRU10141"/>
    </source>
</evidence>
<evidence type="ECO:0000256" key="3">
    <source>
        <dbReference type="ARBA" id="ARBA00022679"/>
    </source>
</evidence>
<keyword evidence="6 7" id="KW-0067">ATP-binding</keyword>
<dbReference type="Pfam" id="PF00069">
    <property type="entry name" value="Pkinase"/>
    <property type="match status" value="1"/>
</dbReference>
<accession>A0A367FEC9</accession>
<evidence type="ECO:0000313" key="9">
    <source>
        <dbReference type="EMBL" id="RCG28279.1"/>
    </source>
</evidence>
<dbReference type="AlphaFoldDB" id="A0A367FEC9"/>
<keyword evidence="4 7" id="KW-0547">Nucleotide-binding</keyword>
<evidence type="ECO:0000313" key="10">
    <source>
        <dbReference type="Proteomes" id="UP000253094"/>
    </source>
</evidence>
<proteinExistence type="predicted"/>
<keyword evidence="10" id="KW-1185">Reference proteome</keyword>
<feature type="binding site" evidence="7">
    <location>
        <position position="48"/>
    </location>
    <ligand>
        <name>ATP</name>
        <dbReference type="ChEBI" id="CHEBI:30616"/>
    </ligand>
</feature>
<dbReference type="GO" id="GO:0005524">
    <property type="term" value="F:ATP binding"/>
    <property type="evidence" value="ECO:0007669"/>
    <property type="project" value="UniProtKB-UniRule"/>
</dbReference>
<dbReference type="PANTHER" id="PTHR43289:SF6">
    <property type="entry name" value="SERINE_THREONINE-PROTEIN KINASE NEKL-3"/>
    <property type="match status" value="1"/>
</dbReference>
<dbReference type="PANTHER" id="PTHR43289">
    <property type="entry name" value="MITOGEN-ACTIVATED PROTEIN KINASE KINASE KINASE 20-RELATED"/>
    <property type="match status" value="1"/>
</dbReference>
<dbReference type="InterPro" id="IPR011990">
    <property type="entry name" value="TPR-like_helical_dom_sf"/>
</dbReference>
<evidence type="ECO:0000256" key="6">
    <source>
        <dbReference type="ARBA" id="ARBA00022840"/>
    </source>
</evidence>
<dbReference type="InterPro" id="IPR000719">
    <property type="entry name" value="Prot_kinase_dom"/>
</dbReference>
<dbReference type="Gene3D" id="1.25.40.10">
    <property type="entry name" value="Tetratricopeptide repeat domain"/>
    <property type="match status" value="1"/>
</dbReference>
<protein>
    <recommendedName>
        <fullName evidence="1">non-specific serine/threonine protein kinase</fullName>
        <ecNumber evidence="1">2.7.11.1</ecNumber>
    </recommendedName>
</protein>
<dbReference type="EMBL" id="QOIL01000014">
    <property type="protein sequence ID" value="RCG28279.1"/>
    <property type="molecule type" value="Genomic_DNA"/>
</dbReference>
<reference evidence="9 10" key="1">
    <citation type="submission" date="2018-06" db="EMBL/GenBank/DDBJ databases">
        <title>Sphaerisporangium craniellae sp. nov., isolated from a marine sponge in the South China Sea.</title>
        <authorList>
            <person name="Li L."/>
        </authorList>
    </citation>
    <scope>NUCLEOTIDE SEQUENCE [LARGE SCALE GENOMIC DNA]</scope>
    <source>
        <strain evidence="9 10">CCTCC AA 208026</strain>
    </source>
</reference>
<dbReference type="Gene3D" id="1.10.510.10">
    <property type="entry name" value="Transferase(Phosphotransferase) domain 1"/>
    <property type="match status" value="1"/>
</dbReference>
<dbReference type="InterPro" id="IPR017441">
    <property type="entry name" value="Protein_kinase_ATP_BS"/>
</dbReference>
<gene>
    <name evidence="9" type="ORF">DQ384_24445</name>
</gene>
<dbReference type="PROSITE" id="PS00107">
    <property type="entry name" value="PROTEIN_KINASE_ATP"/>
    <property type="match status" value="1"/>
</dbReference>
<comment type="caution">
    <text evidence="9">The sequence shown here is derived from an EMBL/GenBank/DDBJ whole genome shotgun (WGS) entry which is preliminary data.</text>
</comment>
<keyword evidence="3" id="KW-0808">Transferase</keyword>
<keyword evidence="2 9" id="KW-0723">Serine/threonine-protein kinase</keyword>
<evidence type="ECO:0000256" key="5">
    <source>
        <dbReference type="ARBA" id="ARBA00022777"/>
    </source>
</evidence>
<evidence type="ECO:0000259" key="8">
    <source>
        <dbReference type="PROSITE" id="PS50011"/>
    </source>
</evidence>
<feature type="domain" description="Protein kinase" evidence="8">
    <location>
        <begin position="19"/>
        <end position="297"/>
    </location>
</feature>
<dbReference type="PROSITE" id="PS00108">
    <property type="entry name" value="PROTEIN_KINASE_ST"/>
    <property type="match status" value="1"/>
</dbReference>
<dbReference type="Proteomes" id="UP000253094">
    <property type="component" value="Unassembled WGS sequence"/>
</dbReference>
<dbReference type="CDD" id="cd14014">
    <property type="entry name" value="STKc_PknB_like"/>
    <property type="match status" value="1"/>
</dbReference>
<name>A0A367FEC9_9ACTN</name>
<dbReference type="RefSeq" id="WP_114031192.1">
    <property type="nucleotide sequence ID" value="NZ_QOIL01000014.1"/>
</dbReference>
<dbReference type="GO" id="GO:0004674">
    <property type="term" value="F:protein serine/threonine kinase activity"/>
    <property type="evidence" value="ECO:0007669"/>
    <property type="project" value="UniProtKB-KW"/>
</dbReference>
<evidence type="ECO:0000256" key="4">
    <source>
        <dbReference type="ARBA" id="ARBA00022741"/>
    </source>
</evidence>
<dbReference type="PROSITE" id="PS50011">
    <property type="entry name" value="PROTEIN_KINASE_DOM"/>
    <property type="match status" value="1"/>
</dbReference>
<dbReference type="OrthoDB" id="9762169at2"/>
<dbReference type="InterPro" id="IPR008271">
    <property type="entry name" value="Ser/Thr_kinase_AS"/>
</dbReference>
<evidence type="ECO:0000256" key="1">
    <source>
        <dbReference type="ARBA" id="ARBA00012513"/>
    </source>
</evidence>
<organism evidence="9 10">
    <name type="scientific">Sphaerisporangium album</name>
    <dbReference type="NCBI Taxonomy" id="509200"/>
    <lineage>
        <taxon>Bacteria</taxon>
        <taxon>Bacillati</taxon>
        <taxon>Actinomycetota</taxon>
        <taxon>Actinomycetes</taxon>
        <taxon>Streptosporangiales</taxon>
        <taxon>Streptosporangiaceae</taxon>
        <taxon>Sphaerisporangium</taxon>
    </lineage>
</organism>
<sequence>MRDGTEPEGVNGRLIAGRYRLRAPIGAGGMGEVWQAYDEQFDRRVAVKMMIAERSSMVTGHPDLEALEIRRERFLREVNTTARLEHPGIPAVYDWGTDPSTGRLFVVMQLLVRGRELKTLIDESDPDDPLLVSRVAAIGAQVASVLHEVHLNDVVHRDIKPENLMLTPGGIVKVLDFGVASLIGSGTNTRLTQVGMTVGTPPYMSPEQGIANAVGPAADAYALGCVMYELFTGKPPFGQTSDRSYLWHHLNAAPPPLRRLRPDAPSEIEELLLAMLAKQAEDRPDAAEIYDALLPWAIAEPDLRGFPLDIPHLDPCLPFVRPLGGTVRTKTGPRPATDLEAAATHLNAPGSGPAGASPVAPEEVEEATGLAQRLAEDHQFVQAADVITDLLARPVNPTLANELIFALGQVKFVGGGLSEATELFEKAMLFYRDAYGPDDEFTRAARYSLAKCQEELGTVTGAIAAYEDFITYRPDPDDTEDVERHLDALASLMRLHAAANRPTRAVAIAVRLREAIIGYQGPDASGVAELDAYLARLNRLLAEDAGPDDPESDPDA</sequence>
<dbReference type="SUPFAM" id="SSF48452">
    <property type="entry name" value="TPR-like"/>
    <property type="match status" value="1"/>
</dbReference>
<dbReference type="EC" id="2.7.11.1" evidence="1"/>
<dbReference type="SMART" id="SM00220">
    <property type="entry name" value="S_TKc"/>
    <property type="match status" value="1"/>
</dbReference>
<dbReference type="InterPro" id="IPR011009">
    <property type="entry name" value="Kinase-like_dom_sf"/>
</dbReference>
<evidence type="ECO:0000256" key="2">
    <source>
        <dbReference type="ARBA" id="ARBA00022527"/>
    </source>
</evidence>
<keyword evidence="5 9" id="KW-0418">Kinase</keyword>
<dbReference type="Gene3D" id="3.30.200.20">
    <property type="entry name" value="Phosphorylase Kinase, domain 1"/>
    <property type="match status" value="1"/>
</dbReference>